<proteinExistence type="predicted"/>
<protein>
    <submittedName>
        <fullName evidence="3">Class I SAM-dependent methyltransferase</fullName>
        <ecNumber evidence="3">2.1.1.-</ecNumber>
    </submittedName>
</protein>
<dbReference type="GO" id="GO:0032259">
    <property type="term" value="P:methylation"/>
    <property type="evidence" value="ECO:0007669"/>
    <property type="project" value="UniProtKB-KW"/>
</dbReference>
<dbReference type="CDD" id="cd02440">
    <property type="entry name" value="AdoMet_MTases"/>
    <property type="match status" value="1"/>
</dbReference>
<dbReference type="InterPro" id="IPR013216">
    <property type="entry name" value="Methyltransf_11"/>
</dbReference>
<dbReference type="Pfam" id="PF08241">
    <property type="entry name" value="Methyltransf_11"/>
    <property type="match status" value="1"/>
</dbReference>
<feature type="region of interest" description="Disordered" evidence="1">
    <location>
        <begin position="1"/>
        <end position="21"/>
    </location>
</feature>
<reference evidence="3 4" key="1">
    <citation type="submission" date="2024-09" db="EMBL/GenBank/DDBJ databases">
        <authorList>
            <person name="Sun Q."/>
            <person name="Mori K."/>
        </authorList>
    </citation>
    <scope>NUCLEOTIDE SEQUENCE [LARGE SCALE GENOMIC DNA]</scope>
    <source>
        <strain evidence="3 4">KCTC 23076</strain>
    </source>
</reference>
<evidence type="ECO:0000259" key="2">
    <source>
        <dbReference type="Pfam" id="PF08241"/>
    </source>
</evidence>
<keyword evidence="3" id="KW-0489">Methyltransferase</keyword>
<dbReference type="EMBL" id="JBHLTG010000007">
    <property type="protein sequence ID" value="MFC0681253.1"/>
    <property type="molecule type" value="Genomic_DNA"/>
</dbReference>
<dbReference type="GO" id="GO:0008168">
    <property type="term" value="F:methyltransferase activity"/>
    <property type="evidence" value="ECO:0007669"/>
    <property type="project" value="UniProtKB-KW"/>
</dbReference>
<sequence length="193" mass="20766">MTDTTDWDAEAAAFDGEPDHGLTQPSLRSAWIALLSGLLPAAPARVADMGCGTGTLTHLLAEQGHIVDGLELSEEMLSRARKKTKGLSGVRIIKGDANEPALEPGSYDVVLSRHVLWAMRNPPEALSRWRSLLRPGGRLVLVEGRWSTGAGLPSSATLEYLDALGMSARSHVLSSEDLWGRPIEDERYAVVAT</sequence>
<evidence type="ECO:0000256" key="1">
    <source>
        <dbReference type="SAM" id="MobiDB-lite"/>
    </source>
</evidence>
<name>A0ABV6RZD2_9GAMM</name>
<gene>
    <name evidence="3" type="ORF">ACFFGH_25770</name>
</gene>
<evidence type="ECO:0000313" key="3">
    <source>
        <dbReference type="EMBL" id="MFC0681253.1"/>
    </source>
</evidence>
<dbReference type="Gene3D" id="3.40.50.150">
    <property type="entry name" value="Vaccinia Virus protein VP39"/>
    <property type="match status" value="1"/>
</dbReference>
<keyword evidence="3" id="KW-0808">Transferase</keyword>
<evidence type="ECO:0000313" key="4">
    <source>
        <dbReference type="Proteomes" id="UP001589896"/>
    </source>
</evidence>
<dbReference type="Proteomes" id="UP001589896">
    <property type="component" value="Unassembled WGS sequence"/>
</dbReference>
<dbReference type="PANTHER" id="PTHR43861:SF1">
    <property type="entry name" value="TRANS-ACONITATE 2-METHYLTRANSFERASE"/>
    <property type="match status" value="1"/>
</dbReference>
<organism evidence="3 4">
    <name type="scientific">Lysobacter korlensis</name>
    <dbReference type="NCBI Taxonomy" id="553636"/>
    <lineage>
        <taxon>Bacteria</taxon>
        <taxon>Pseudomonadati</taxon>
        <taxon>Pseudomonadota</taxon>
        <taxon>Gammaproteobacteria</taxon>
        <taxon>Lysobacterales</taxon>
        <taxon>Lysobacteraceae</taxon>
        <taxon>Lysobacter</taxon>
    </lineage>
</organism>
<dbReference type="RefSeq" id="WP_386673698.1">
    <property type="nucleotide sequence ID" value="NZ_JBHLTG010000007.1"/>
</dbReference>
<comment type="caution">
    <text evidence="3">The sequence shown here is derived from an EMBL/GenBank/DDBJ whole genome shotgun (WGS) entry which is preliminary data.</text>
</comment>
<feature type="domain" description="Methyltransferase type 11" evidence="2">
    <location>
        <begin position="48"/>
        <end position="141"/>
    </location>
</feature>
<dbReference type="SUPFAM" id="SSF53335">
    <property type="entry name" value="S-adenosyl-L-methionine-dependent methyltransferases"/>
    <property type="match status" value="1"/>
</dbReference>
<dbReference type="InterPro" id="IPR029063">
    <property type="entry name" value="SAM-dependent_MTases_sf"/>
</dbReference>
<keyword evidence="4" id="KW-1185">Reference proteome</keyword>
<accession>A0ABV6RZD2</accession>
<dbReference type="PANTHER" id="PTHR43861">
    <property type="entry name" value="TRANS-ACONITATE 2-METHYLTRANSFERASE-RELATED"/>
    <property type="match status" value="1"/>
</dbReference>
<dbReference type="EC" id="2.1.1.-" evidence="3"/>